<dbReference type="PANTHER" id="PTHR15938:SF0">
    <property type="entry name" value="HOMOLOGOUS-PAIRING PROTEIN 2 HOMOLOG"/>
    <property type="match status" value="1"/>
</dbReference>
<dbReference type="GeneID" id="25031108"/>
<dbReference type="RefSeq" id="XP_013016078.1">
    <property type="nucleotide sequence ID" value="XM_013160624.1"/>
</dbReference>
<dbReference type="OMA" id="QKYHREW"/>
<dbReference type="PANTHER" id="PTHR15938">
    <property type="entry name" value="TBP-1 INTERACTING PROTEIN"/>
    <property type="match status" value="1"/>
</dbReference>
<keyword evidence="6" id="KW-0175">Coiled coil</keyword>
<evidence type="ECO:0000256" key="4">
    <source>
        <dbReference type="ARBA" id="ARBA00023242"/>
    </source>
</evidence>
<dbReference type="GO" id="GO:0000709">
    <property type="term" value="P:meiotic joint molecule formation"/>
    <property type="evidence" value="ECO:0007669"/>
    <property type="project" value="EnsemblFungi"/>
</dbReference>
<keyword evidence="3" id="KW-0233">DNA recombination</keyword>
<evidence type="ECO:0000313" key="9">
    <source>
        <dbReference type="Proteomes" id="UP000016088"/>
    </source>
</evidence>
<evidence type="ECO:0000259" key="7">
    <source>
        <dbReference type="Pfam" id="PF07106"/>
    </source>
</evidence>
<dbReference type="OrthoDB" id="272266at2759"/>
<feature type="domain" description="Homologous-pairing protein 2 winged helix" evidence="7">
    <location>
        <begin position="16"/>
        <end position="76"/>
    </location>
</feature>
<dbReference type="Pfam" id="PF07106">
    <property type="entry name" value="WHD_TBPIP"/>
    <property type="match status" value="1"/>
</dbReference>
<sequence>MAKAKEVKPKSVKGEEAEKMIHDYLRRTNRPFSATDISANLKNAVTKQVAQKILEQLRDSGQIHGKSYGKQSVYVCLQDCLEEASSDQLMDLDRQIQTLKGELESVKAEYKVKSTEFQILNNSPSPAEIHQKISTLDKDIEQTKSKLDCLQAGSVKNVTEEEMKETLANHDFVKKGYLQRRKMFYNLWNLITDCLENPKELWDKLGFEKDEIMDVKQN</sequence>
<proteinExistence type="inferred from homology"/>
<dbReference type="GO" id="GO:0007129">
    <property type="term" value="P:homologous chromosome pairing at meiosis"/>
    <property type="evidence" value="ECO:0007669"/>
    <property type="project" value="EnsemblFungi"/>
</dbReference>
<comment type="similarity">
    <text evidence="2">Belongs to the HOP2 family.</text>
</comment>
<protein>
    <submittedName>
        <fullName evidence="8">Tat binding protein 1(TBP-1)-interacting protein</fullName>
    </submittedName>
</protein>
<keyword evidence="9" id="KW-1185">Reference proteome</keyword>
<evidence type="ECO:0000256" key="2">
    <source>
        <dbReference type="ARBA" id="ARBA00007922"/>
    </source>
</evidence>
<dbReference type="EMBL" id="KE503206">
    <property type="protein sequence ID" value="EPX74647.1"/>
    <property type="molecule type" value="Genomic_DNA"/>
</dbReference>
<gene>
    <name evidence="8" type="ORF">SOCG_02130</name>
</gene>
<evidence type="ECO:0000256" key="3">
    <source>
        <dbReference type="ARBA" id="ARBA00023172"/>
    </source>
</evidence>
<reference evidence="8 9" key="1">
    <citation type="journal article" date="2011" name="Science">
        <title>Comparative functional genomics of the fission yeasts.</title>
        <authorList>
            <person name="Rhind N."/>
            <person name="Chen Z."/>
            <person name="Yassour M."/>
            <person name="Thompson D.A."/>
            <person name="Haas B.J."/>
            <person name="Habib N."/>
            <person name="Wapinski I."/>
            <person name="Roy S."/>
            <person name="Lin M.F."/>
            <person name="Heiman D.I."/>
            <person name="Young S.K."/>
            <person name="Furuya K."/>
            <person name="Guo Y."/>
            <person name="Pidoux A."/>
            <person name="Chen H.M."/>
            <person name="Robbertse B."/>
            <person name="Goldberg J.M."/>
            <person name="Aoki K."/>
            <person name="Bayne E.H."/>
            <person name="Berlin A.M."/>
            <person name="Desjardins C.A."/>
            <person name="Dobbs E."/>
            <person name="Dukaj L."/>
            <person name="Fan L."/>
            <person name="FitzGerald M.G."/>
            <person name="French C."/>
            <person name="Gujja S."/>
            <person name="Hansen K."/>
            <person name="Keifenheim D."/>
            <person name="Levin J.Z."/>
            <person name="Mosher R.A."/>
            <person name="Mueller C.A."/>
            <person name="Pfiffner J."/>
            <person name="Priest M."/>
            <person name="Russ C."/>
            <person name="Smialowska A."/>
            <person name="Swoboda P."/>
            <person name="Sykes S.M."/>
            <person name="Vaughn M."/>
            <person name="Vengrova S."/>
            <person name="Yoder R."/>
            <person name="Zeng Q."/>
            <person name="Allshire R."/>
            <person name="Baulcombe D."/>
            <person name="Birren B.W."/>
            <person name="Brown W."/>
            <person name="Ekwall K."/>
            <person name="Kellis M."/>
            <person name="Leatherwood J."/>
            <person name="Levin H."/>
            <person name="Margalit H."/>
            <person name="Martienssen R."/>
            <person name="Nieduszynski C.A."/>
            <person name="Spatafora J.W."/>
            <person name="Friedman N."/>
            <person name="Dalgaard J.Z."/>
            <person name="Baumann P."/>
            <person name="Niki H."/>
            <person name="Regev A."/>
            <person name="Nusbaum C."/>
        </authorList>
    </citation>
    <scope>NUCLEOTIDE SEQUENCE [LARGE SCALE GENOMIC DNA]</scope>
    <source>
        <strain evidence="9">yFS286</strain>
    </source>
</reference>
<evidence type="ECO:0000256" key="1">
    <source>
        <dbReference type="ARBA" id="ARBA00004123"/>
    </source>
</evidence>
<dbReference type="InterPro" id="IPR010776">
    <property type="entry name" value="Hop2_WH_dom"/>
</dbReference>
<dbReference type="GO" id="GO:0000794">
    <property type="term" value="C:condensed nuclear chromosome"/>
    <property type="evidence" value="ECO:0007669"/>
    <property type="project" value="TreeGrafter"/>
</dbReference>
<dbReference type="VEuPathDB" id="FungiDB:SOCG_02130"/>
<evidence type="ECO:0000313" key="8">
    <source>
        <dbReference type="EMBL" id="EPX74647.1"/>
    </source>
</evidence>
<name>S9Q3K8_SCHOY</name>
<dbReference type="GO" id="GO:0000785">
    <property type="term" value="C:chromatin"/>
    <property type="evidence" value="ECO:0007669"/>
    <property type="project" value="EnsemblFungi"/>
</dbReference>
<dbReference type="Gene3D" id="1.10.10.10">
    <property type="entry name" value="Winged helix-like DNA-binding domain superfamily/Winged helix DNA-binding domain"/>
    <property type="match status" value="1"/>
</dbReference>
<dbReference type="eggNOG" id="KOG4603">
    <property type="taxonomic scope" value="Eukaryota"/>
</dbReference>
<keyword evidence="4" id="KW-0539">Nucleus</keyword>
<dbReference type="HOGENOM" id="CLU_063266_3_1_1"/>
<accession>S9Q3K8</accession>
<dbReference type="InterPro" id="IPR036388">
    <property type="entry name" value="WH-like_DNA-bd_sf"/>
</dbReference>
<dbReference type="GO" id="GO:0003690">
    <property type="term" value="F:double-stranded DNA binding"/>
    <property type="evidence" value="ECO:0007669"/>
    <property type="project" value="TreeGrafter"/>
</dbReference>
<evidence type="ECO:0000256" key="5">
    <source>
        <dbReference type="ARBA" id="ARBA00023254"/>
    </source>
</evidence>
<keyword evidence="5" id="KW-0469">Meiosis</keyword>
<dbReference type="AlphaFoldDB" id="S9Q3K8"/>
<dbReference type="GO" id="GO:0120230">
    <property type="term" value="F:recombinase activator activity"/>
    <property type="evidence" value="ECO:0007669"/>
    <property type="project" value="EnsemblFungi"/>
</dbReference>
<dbReference type="GO" id="GO:0120231">
    <property type="term" value="C:DNA recombinase auxiliary factor complex"/>
    <property type="evidence" value="ECO:0007669"/>
    <property type="project" value="EnsemblFungi"/>
</dbReference>
<dbReference type="GO" id="GO:0010774">
    <property type="term" value="P:meiotic strand invasion involved in reciprocal meiotic recombination"/>
    <property type="evidence" value="ECO:0007669"/>
    <property type="project" value="EnsemblFungi"/>
</dbReference>
<evidence type="ECO:0000256" key="6">
    <source>
        <dbReference type="SAM" id="Coils"/>
    </source>
</evidence>
<comment type="subcellular location">
    <subcellularLocation>
        <location evidence="1">Nucleus</location>
    </subcellularLocation>
</comment>
<feature type="coiled-coil region" evidence="6">
    <location>
        <begin position="89"/>
        <end position="116"/>
    </location>
</feature>
<dbReference type="Proteomes" id="UP000016088">
    <property type="component" value="Unassembled WGS sequence"/>
</dbReference>
<organism evidence="8 9">
    <name type="scientific">Schizosaccharomyces octosporus (strain yFS286)</name>
    <name type="common">Fission yeast</name>
    <name type="synonym">Octosporomyces octosporus</name>
    <dbReference type="NCBI Taxonomy" id="483514"/>
    <lineage>
        <taxon>Eukaryota</taxon>
        <taxon>Fungi</taxon>
        <taxon>Dikarya</taxon>
        <taxon>Ascomycota</taxon>
        <taxon>Taphrinomycotina</taxon>
        <taxon>Schizosaccharomycetes</taxon>
        <taxon>Schizosaccharomycetales</taxon>
        <taxon>Schizosaccharomycetaceae</taxon>
        <taxon>Schizosaccharomyces</taxon>
    </lineage>
</organism>